<dbReference type="InterPro" id="IPR004843">
    <property type="entry name" value="Calcineurin-like_PHP"/>
</dbReference>
<dbReference type="EMBL" id="HQ633071">
    <property type="protein sequence ID" value="AGH31641.1"/>
    <property type="molecule type" value="Genomic_DNA"/>
</dbReference>
<accession>M4QPF6</accession>
<dbReference type="PANTHER" id="PTHR30337:SF0">
    <property type="entry name" value="NUCLEASE SBCCD SUBUNIT D"/>
    <property type="match status" value="1"/>
</dbReference>
<dbReference type="GeneID" id="15011043"/>
<reference evidence="2 3" key="1">
    <citation type="submission" date="2010-10" db="EMBL/GenBank/DDBJ databases">
        <title>The Genome Sequence of Synechococcus phage S-SKS1.</title>
        <authorList>
            <consortium name="The Broad Institute Genome Sequencing Platform"/>
            <person name="Henn M.R."/>
            <person name="Clokie M."/>
            <person name="Levin J."/>
            <person name="Malboeuf C."/>
            <person name="Casali M."/>
            <person name="Russ C."/>
            <person name="Lennon N."/>
            <person name="Chapman S.B."/>
            <person name="Erlich R."/>
            <person name="Young S.K."/>
            <person name="Yandava C."/>
            <person name="Zeng Q."/>
            <person name="Alvarado L."/>
            <person name="Anderson S."/>
            <person name="Berlin A."/>
            <person name="Chen Z."/>
            <person name="Freedman E."/>
            <person name="Gellesch M."/>
            <person name="Goldberg J."/>
            <person name="Green L."/>
            <person name="Griggs A."/>
            <person name="Gujja S."/>
            <person name="Heilman E.R."/>
            <person name="Heiman D."/>
            <person name="Hollinger A."/>
            <person name="Howarth C."/>
            <person name="Larson L."/>
            <person name="Mehta T."/>
            <person name="Pearson M."/>
            <person name="Roberts A."/>
            <person name="Ryan E."/>
            <person name="Saif S."/>
            <person name="Shea T."/>
            <person name="Shenoy N."/>
            <person name="Sisk P."/>
            <person name="Stolte C."/>
            <person name="Sykes S."/>
            <person name="White J."/>
            <person name="Haas B."/>
            <person name="Nusbaum C."/>
            <person name="Birren B."/>
        </authorList>
    </citation>
    <scope>NUCLEOTIDE SEQUENCE [LARGE SCALE GENOMIC DNA]</scope>
</reference>
<evidence type="ECO:0000313" key="3">
    <source>
        <dbReference type="Proteomes" id="UP000201252"/>
    </source>
</evidence>
<dbReference type="KEGG" id="vg:15011043"/>
<name>M4QPF6_9CAUD</name>
<evidence type="ECO:0000259" key="1">
    <source>
        <dbReference type="Pfam" id="PF00149"/>
    </source>
</evidence>
<dbReference type="RefSeq" id="YP_007674493.1">
    <property type="nucleotide sequence ID" value="NC_020851.1"/>
</dbReference>
<evidence type="ECO:0000313" key="2">
    <source>
        <dbReference type="EMBL" id="AGH31641.1"/>
    </source>
</evidence>
<dbReference type="OrthoDB" id="3083at10239"/>
<dbReference type="InterPro" id="IPR029052">
    <property type="entry name" value="Metallo-depent_PP-like"/>
</dbReference>
<organism evidence="2 3">
    <name type="scientific">Synechococcus phage S-SKS1</name>
    <dbReference type="NCBI Taxonomy" id="754042"/>
    <lineage>
        <taxon>Viruses</taxon>
        <taxon>Duplodnaviria</taxon>
        <taxon>Heunggongvirae</taxon>
        <taxon>Uroviricota</taxon>
        <taxon>Caudoviricetes</taxon>
        <taxon>Llyrvirus</taxon>
        <taxon>Llyrvirus SSKS1</taxon>
    </lineage>
</organism>
<dbReference type="Gene3D" id="3.60.21.10">
    <property type="match status" value="1"/>
</dbReference>
<gene>
    <name evidence="2" type="ORF">SWZG_00132</name>
</gene>
<sequence>MKVAILTDTHYGARKGSKHLHDHFEKFYDDVFFPTLEAEGIDTVVHMGDAFDSRKSIDYQSLEWSKRVVFDRLKNCNVHMIIGNHDCYYKNTNNVNSPELLLQTYNNIKTYSEVSEITLDKLKILFIPWINAENFENTVKSIKNTSSICAMGHLELNGFRAHRGHVMEDGMDCKLFEKFEKVFSGHYHTRSDNGKIFYLGNPYEMYWNDVNDTRGFHIFDTETLTHTPVNNPYKLFYNIYYEDTNHKLFNATEYANKIVKVIVRKKSKPKDFEKFIDKLYTVGVHDLKIIENFEIQESEEFDIDEEENTLSILNRYIDESEFDLDKNIIRGIFQDLYSQACEVE</sequence>
<keyword evidence="3" id="KW-1185">Reference proteome</keyword>
<dbReference type="CDD" id="cd00838">
    <property type="entry name" value="MPP_superfamily"/>
    <property type="match status" value="1"/>
</dbReference>
<protein>
    <submittedName>
        <fullName evidence="2">Recombination protein</fullName>
    </submittedName>
</protein>
<dbReference type="SUPFAM" id="SSF56300">
    <property type="entry name" value="Metallo-dependent phosphatases"/>
    <property type="match status" value="1"/>
</dbReference>
<dbReference type="Pfam" id="PF00149">
    <property type="entry name" value="Metallophos"/>
    <property type="match status" value="1"/>
</dbReference>
<dbReference type="InterPro" id="IPR050535">
    <property type="entry name" value="DNA_Repair-Maintenance_Comp"/>
</dbReference>
<dbReference type="GO" id="GO:0016787">
    <property type="term" value="F:hydrolase activity"/>
    <property type="evidence" value="ECO:0007669"/>
    <property type="project" value="InterPro"/>
</dbReference>
<feature type="domain" description="Calcineurin-like phosphoesterase" evidence="1">
    <location>
        <begin position="1"/>
        <end position="189"/>
    </location>
</feature>
<dbReference type="Proteomes" id="UP000201252">
    <property type="component" value="Segment"/>
</dbReference>
<proteinExistence type="predicted"/>
<dbReference type="PANTHER" id="PTHR30337">
    <property type="entry name" value="COMPONENT OF ATP-DEPENDENT DSDNA EXONUCLEASE"/>
    <property type="match status" value="1"/>
</dbReference>